<evidence type="ECO:0000313" key="5">
    <source>
        <dbReference type="EMBL" id="AUN95370.1"/>
    </source>
</evidence>
<dbReference type="OrthoDB" id="8562329at2"/>
<dbReference type="InterPro" id="IPR017557">
    <property type="entry name" value="Holo-ACP_synthase"/>
</dbReference>
<evidence type="ECO:0000256" key="1">
    <source>
        <dbReference type="ARBA" id="ARBA00022679"/>
    </source>
</evidence>
<gene>
    <name evidence="5" type="primary">mdcG</name>
    <name evidence="5" type="ORF">C0099_10795</name>
</gene>
<protein>
    <submittedName>
        <fullName evidence="5">Malonate decarboxylase holo-[acyl-carrier-protein] synthase</fullName>
    </submittedName>
</protein>
<dbReference type="AlphaFoldDB" id="A0A2I6S7X6"/>
<evidence type="ECO:0000259" key="3">
    <source>
        <dbReference type="Pfam" id="PF10620"/>
    </source>
</evidence>
<accession>A0A2I6S7X6</accession>
<dbReference type="EMBL" id="CP025682">
    <property type="protein sequence ID" value="AUN95370.1"/>
    <property type="molecule type" value="Genomic_DNA"/>
</dbReference>
<feature type="domain" description="Phosphoribosyl-dephospho-CoA transferase MdcG N-terminal" evidence="4">
    <location>
        <begin position="8"/>
        <end position="93"/>
    </location>
</feature>
<dbReference type="InterPro" id="IPR049180">
    <property type="entry name" value="MdcG_C"/>
</dbReference>
<sequence length="228" mass="23565">MIEHRSARHDLVWLQPGSASRATALPLPPLSADDAITRLAEWIDAGRPLVVARQPAHLAPGRLRLGLPLPASEGKLRLAFDVPRAAVLRGAPPPPLAAVPEHLPRRWHASLDALLASPAILAANPRVFGSAAMQAVTGIECVSEESDLDLLLAPASREAALAALAALAHIDASGVGPRIDGEIVDPHGRATSWRELAAGAASILVKGHDSVAMTGHAEFLDGLGGAAA</sequence>
<dbReference type="InterPro" id="IPR048903">
    <property type="entry name" value="MdcG_N"/>
</dbReference>
<organism evidence="5 6">
    <name type="scientific">Pseudazoarcus pumilus</name>
    <dbReference type="NCBI Taxonomy" id="2067960"/>
    <lineage>
        <taxon>Bacteria</taxon>
        <taxon>Pseudomonadati</taxon>
        <taxon>Pseudomonadota</taxon>
        <taxon>Betaproteobacteria</taxon>
        <taxon>Rhodocyclales</taxon>
        <taxon>Zoogloeaceae</taxon>
        <taxon>Pseudazoarcus</taxon>
    </lineage>
</organism>
<reference evidence="5 6" key="1">
    <citation type="submission" date="2018-01" db="EMBL/GenBank/DDBJ databases">
        <authorList>
            <person name="Fu G.-Y."/>
        </authorList>
    </citation>
    <scope>NUCLEOTIDE SEQUENCE [LARGE SCALE GENOMIC DNA]</scope>
    <source>
        <strain evidence="5 6">SY39</strain>
    </source>
</reference>
<evidence type="ECO:0000259" key="4">
    <source>
        <dbReference type="Pfam" id="PF20866"/>
    </source>
</evidence>
<keyword evidence="6" id="KW-1185">Reference proteome</keyword>
<name>A0A2I6S7X6_9RHOO</name>
<evidence type="ECO:0000313" key="6">
    <source>
        <dbReference type="Proteomes" id="UP000242205"/>
    </source>
</evidence>
<evidence type="ECO:0000256" key="2">
    <source>
        <dbReference type="ARBA" id="ARBA00022695"/>
    </source>
</evidence>
<dbReference type="NCBIfam" id="TIGR03135">
    <property type="entry name" value="malonate_mdcG"/>
    <property type="match status" value="1"/>
</dbReference>
<dbReference type="KEGG" id="atw:C0099_10795"/>
<dbReference type="Pfam" id="PF10620">
    <property type="entry name" value="MdcG"/>
    <property type="match status" value="1"/>
</dbReference>
<keyword evidence="1" id="KW-0808">Transferase</keyword>
<keyword evidence="2" id="KW-0548">Nucleotidyltransferase</keyword>
<dbReference type="GO" id="GO:0016779">
    <property type="term" value="F:nucleotidyltransferase activity"/>
    <property type="evidence" value="ECO:0007669"/>
    <property type="project" value="UniProtKB-KW"/>
</dbReference>
<dbReference type="Pfam" id="PF20866">
    <property type="entry name" value="MdcG_N"/>
    <property type="match status" value="1"/>
</dbReference>
<feature type="domain" description="Phosphoribosyl-dephospho-CoA transferase MdcG C-terminal" evidence="3">
    <location>
        <begin position="97"/>
        <end position="214"/>
    </location>
</feature>
<dbReference type="RefSeq" id="WP_102247419.1">
    <property type="nucleotide sequence ID" value="NZ_CP025682.1"/>
</dbReference>
<proteinExistence type="predicted"/>
<dbReference type="Proteomes" id="UP000242205">
    <property type="component" value="Chromosome"/>
</dbReference>